<dbReference type="EMBL" id="JAQMLS010000002">
    <property type="protein sequence ID" value="MDB8741188.1"/>
    <property type="molecule type" value="Genomic_DNA"/>
</dbReference>
<dbReference type="Pfam" id="PF24741">
    <property type="entry name" value="AlkZ-rel"/>
    <property type="match status" value="1"/>
</dbReference>
<sequence>MGDKFTDKVYQREPEESYKLILEHLKKILPQASEEQIKKILK</sequence>
<name>A0AAW6DSR1_9FIRM</name>
<dbReference type="Proteomes" id="UP001211421">
    <property type="component" value="Unassembled WGS sequence"/>
</dbReference>
<dbReference type="InterPro" id="IPR056298">
    <property type="entry name" value="AlkZ-rel"/>
</dbReference>
<reference evidence="1" key="1">
    <citation type="submission" date="2023-01" db="EMBL/GenBank/DDBJ databases">
        <title>Human gut microbiome strain richness.</title>
        <authorList>
            <person name="Chen-Liaw A."/>
        </authorList>
    </citation>
    <scope>NUCLEOTIDE SEQUENCE</scope>
    <source>
        <strain evidence="1">D59st1_B8_D59t2_181005</strain>
    </source>
</reference>
<evidence type="ECO:0000313" key="2">
    <source>
        <dbReference type="Proteomes" id="UP001211421"/>
    </source>
</evidence>
<protein>
    <submittedName>
        <fullName evidence="1">Uncharacterized protein</fullName>
    </submittedName>
</protein>
<dbReference type="AlphaFoldDB" id="A0AAW6DSR1"/>
<gene>
    <name evidence="1" type="ORF">PNV70_03785</name>
</gene>
<accession>A0AAW6DSR1</accession>
<proteinExistence type="predicted"/>
<comment type="caution">
    <text evidence="1">The sequence shown here is derived from an EMBL/GenBank/DDBJ whole genome shotgun (WGS) entry which is preliminary data.</text>
</comment>
<evidence type="ECO:0000313" key="1">
    <source>
        <dbReference type="EMBL" id="MDB8741188.1"/>
    </source>
</evidence>
<organism evidence="1 2">
    <name type="scientific">Ruminococcus bicirculans</name>
    <name type="common">ex Wegman et al. 2014</name>
    <dbReference type="NCBI Taxonomy" id="1160721"/>
    <lineage>
        <taxon>Bacteria</taxon>
        <taxon>Bacillati</taxon>
        <taxon>Bacillota</taxon>
        <taxon>Clostridia</taxon>
        <taxon>Eubacteriales</taxon>
        <taxon>Oscillospiraceae</taxon>
        <taxon>Ruminococcus</taxon>
    </lineage>
</organism>